<dbReference type="Pfam" id="PF00126">
    <property type="entry name" value="HTH_1"/>
    <property type="match status" value="1"/>
</dbReference>
<dbReference type="Proteomes" id="UP000236959">
    <property type="component" value="Unassembled WGS sequence"/>
</dbReference>
<dbReference type="InterPro" id="IPR036388">
    <property type="entry name" value="WH-like_DNA-bd_sf"/>
</dbReference>
<evidence type="ECO:0000256" key="3">
    <source>
        <dbReference type="ARBA" id="ARBA00023125"/>
    </source>
</evidence>
<comment type="similarity">
    <text evidence="1">Belongs to the LysR transcriptional regulatory family.</text>
</comment>
<dbReference type="Gene3D" id="1.10.10.10">
    <property type="entry name" value="Winged helix-like DNA-binding domain superfamily/Winged helix DNA-binding domain"/>
    <property type="match status" value="1"/>
</dbReference>
<dbReference type="InterPro" id="IPR036390">
    <property type="entry name" value="WH_DNA-bd_sf"/>
</dbReference>
<evidence type="ECO:0000259" key="5">
    <source>
        <dbReference type="PROSITE" id="PS50931"/>
    </source>
</evidence>
<gene>
    <name evidence="6" type="ORF">CLV41_105211</name>
</gene>
<keyword evidence="2" id="KW-0805">Transcription regulation</keyword>
<dbReference type="PANTHER" id="PTHR30537:SF3">
    <property type="entry name" value="TRANSCRIPTIONAL REGULATORY PROTEIN"/>
    <property type="match status" value="1"/>
</dbReference>
<evidence type="ECO:0000313" key="6">
    <source>
        <dbReference type="EMBL" id="POF31033.1"/>
    </source>
</evidence>
<dbReference type="InterPro" id="IPR005119">
    <property type="entry name" value="LysR_subst-bd"/>
</dbReference>
<organism evidence="6 7">
    <name type="scientific">Roseibium marinum</name>
    <dbReference type="NCBI Taxonomy" id="281252"/>
    <lineage>
        <taxon>Bacteria</taxon>
        <taxon>Pseudomonadati</taxon>
        <taxon>Pseudomonadota</taxon>
        <taxon>Alphaproteobacteria</taxon>
        <taxon>Hyphomicrobiales</taxon>
        <taxon>Stappiaceae</taxon>
        <taxon>Roseibium</taxon>
    </lineage>
</organism>
<dbReference type="Pfam" id="PF03466">
    <property type="entry name" value="LysR_substrate"/>
    <property type="match status" value="1"/>
</dbReference>
<keyword evidence="4" id="KW-0804">Transcription</keyword>
<evidence type="ECO:0000313" key="7">
    <source>
        <dbReference type="Proteomes" id="UP000236959"/>
    </source>
</evidence>
<dbReference type="EMBL" id="PPCN01000005">
    <property type="protein sequence ID" value="POF31033.1"/>
    <property type="molecule type" value="Genomic_DNA"/>
</dbReference>
<sequence>MDWESLRHFSAFATHGSLTGAARMLTVEHATVARRIAALEEYLQVKLVDRRGRRLMLTPDGERIAAIARGMDSDAATIERAAAGARAELSGKITISAPPAFAAARLAAPLAALRRRHPGLEIRLIGESRSAALERREADIALRLSRPEEGEFTITKLGVMTFHLYANPTYLEETPEQDWTFIGYDEPMTSAPQQMKLREIAAGRPVAFTASTIEIQLAATRAGAGVAILPEFTVEGDTALVRVNANGFVFHRDIWLAVHSDMKAATGIRITIEALKTALAEYRTKKAGGHR</sequence>
<dbReference type="RefSeq" id="WP_103222984.1">
    <property type="nucleotide sequence ID" value="NZ_PPCN01000005.1"/>
</dbReference>
<dbReference type="GO" id="GO:0003700">
    <property type="term" value="F:DNA-binding transcription factor activity"/>
    <property type="evidence" value="ECO:0007669"/>
    <property type="project" value="InterPro"/>
</dbReference>
<name>A0A2S3UTX8_9HYPH</name>
<keyword evidence="3 6" id="KW-0238">DNA-binding</keyword>
<dbReference type="AlphaFoldDB" id="A0A2S3UTX8"/>
<proteinExistence type="inferred from homology"/>
<keyword evidence="7" id="KW-1185">Reference proteome</keyword>
<evidence type="ECO:0000256" key="2">
    <source>
        <dbReference type="ARBA" id="ARBA00023015"/>
    </source>
</evidence>
<comment type="caution">
    <text evidence="6">The sequence shown here is derived from an EMBL/GenBank/DDBJ whole genome shotgun (WGS) entry which is preliminary data.</text>
</comment>
<dbReference type="SUPFAM" id="SSF53850">
    <property type="entry name" value="Periplasmic binding protein-like II"/>
    <property type="match status" value="1"/>
</dbReference>
<evidence type="ECO:0000256" key="1">
    <source>
        <dbReference type="ARBA" id="ARBA00009437"/>
    </source>
</evidence>
<dbReference type="InterPro" id="IPR058163">
    <property type="entry name" value="LysR-type_TF_proteobact-type"/>
</dbReference>
<reference evidence="6 7" key="1">
    <citation type="submission" date="2018-01" db="EMBL/GenBank/DDBJ databases">
        <title>Genomic Encyclopedia of Archaeal and Bacterial Type Strains, Phase II (KMG-II): from individual species to whole genera.</title>
        <authorList>
            <person name="Goeker M."/>
        </authorList>
    </citation>
    <scope>NUCLEOTIDE SEQUENCE [LARGE SCALE GENOMIC DNA]</scope>
    <source>
        <strain evidence="6 7">DSM 17023</strain>
    </source>
</reference>
<dbReference type="PROSITE" id="PS50931">
    <property type="entry name" value="HTH_LYSR"/>
    <property type="match status" value="1"/>
</dbReference>
<dbReference type="Gene3D" id="3.40.190.290">
    <property type="match status" value="1"/>
</dbReference>
<dbReference type="PANTHER" id="PTHR30537">
    <property type="entry name" value="HTH-TYPE TRANSCRIPTIONAL REGULATOR"/>
    <property type="match status" value="1"/>
</dbReference>
<dbReference type="OrthoDB" id="9798121at2"/>
<dbReference type="CDD" id="cd05466">
    <property type="entry name" value="PBP2_LTTR_substrate"/>
    <property type="match status" value="1"/>
</dbReference>
<dbReference type="GO" id="GO:0043565">
    <property type="term" value="F:sequence-specific DNA binding"/>
    <property type="evidence" value="ECO:0007669"/>
    <property type="project" value="TreeGrafter"/>
</dbReference>
<accession>A0A2S3UTX8</accession>
<dbReference type="InterPro" id="IPR000847">
    <property type="entry name" value="LysR_HTH_N"/>
</dbReference>
<dbReference type="SUPFAM" id="SSF46785">
    <property type="entry name" value="Winged helix' DNA-binding domain"/>
    <property type="match status" value="1"/>
</dbReference>
<dbReference type="GO" id="GO:0006351">
    <property type="term" value="P:DNA-templated transcription"/>
    <property type="evidence" value="ECO:0007669"/>
    <property type="project" value="TreeGrafter"/>
</dbReference>
<feature type="domain" description="HTH lysR-type" evidence="5">
    <location>
        <begin position="1"/>
        <end position="58"/>
    </location>
</feature>
<protein>
    <submittedName>
        <fullName evidence="6">DNA-binding transcriptional LysR family regulator</fullName>
    </submittedName>
</protein>
<evidence type="ECO:0000256" key="4">
    <source>
        <dbReference type="ARBA" id="ARBA00023163"/>
    </source>
</evidence>